<dbReference type="KEGG" id="ocg:OCA5_c02230"/>
<accession>F8BSS5</accession>
<feature type="region of interest" description="Disordered" evidence="1">
    <location>
        <begin position="28"/>
        <end position="60"/>
    </location>
</feature>
<dbReference type="STRING" id="504832.OCA5_c02230"/>
<dbReference type="AlphaFoldDB" id="F8BSS5"/>
<feature type="signal peptide" evidence="2">
    <location>
        <begin position="1"/>
        <end position="24"/>
    </location>
</feature>
<evidence type="ECO:0000313" key="4">
    <source>
        <dbReference type="Proteomes" id="UP000007730"/>
    </source>
</evidence>
<dbReference type="Gene3D" id="2.60.40.1880">
    <property type="entry name" value="Invasion associated locus B (IalB) protein"/>
    <property type="match status" value="1"/>
</dbReference>
<evidence type="ECO:0000256" key="2">
    <source>
        <dbReference type="SAM" id="SignalP"/>
    </source>
</evidence>
<evidence type="ECO:0000256" key="1">
    <source>
        <dbReference type="SAM" id="MobiDB-lite"/>
    </source>
</evidence>
<evidence type="ECO:0000313" key="3">
    <source>
        <dbReference type="EMBL" id="AEI04952.1"/>
    </source>
</evidence>
<proteinExistence type="predicted"/>
<dbReference type="Proteomes" id="UP000007730">
    <property type="component" value="Chromosome"/>
</dbReference>
<keyword evidence="2" id="KW-0732">Signal</keyword>
<dbReference type="InterPro" id="IPR038696">
    <property type="entry name" value="IalB_sf"/>
</dbReference>
<dbReference type="InterPro" id="IPR010642">
    <property type="entry name" value="Invasion_prot_B"/>
</dbReference>
<dbReference type="EMBL" id="CP002826">
    <property type="protein sequence ID" value="AEI04952.1"/>
    <property type="molecule type" value="Genomic_DNA"/>
</dbReference>
<dbReference type="Pfam" id="PF06776">
    <property type="entry name" value="IalB"/>
    <property type="match status" value="1"/>
</dbReference>
<sequence>MILRMRAPVIAMALIGWMTMPVSAQTQSPKAKAAPKAAPAKSGKAAPAAKSNAKPASPKLAAGGAEPTLVGQYANWGAYVAAPGGKKVCFALAKPSSSKTNPPNRPRDPAYVFVSTRPAEKVTNEVSVMMGYPLKSGADGSFAIGSANYAMYAQGDGLWIKNAAEEDRLIDAMRKGADATVKATSSKGTETTDVFSLKGLSQALDKVAQECKR</sequence>
<protein>
    <recommendedName>
        <fullName evidence="5">Invasion associated locus B family protein</fullName>
    </recommendedName>
</protein>
<dbReference type="eggNOG" id="COG5342">
    <property type="taxonomic scope" value="Bacteria"/>
</dbReference>
<dbReference type="PATRIC" id="fig|504832.7.peg.234"/>
<keyword evidence="4" id="KW-1185">Reference proteome</keyword>
<name>F8BSS5_AFIC5</name>
<organism evidence="3 4">
    <name type="scientific">Afipia carboxidovorans (strain ATCC 49405 / DSM 1227 / KCTC 32145 / OM5)</name>
    <name type="common">Oligotropha carboxidovorans</name>
    <dbReference type="NCBI Taxonomy" id="504832"/>
    <lineage>
        <taxon>Bacteria</taxon>
        <taxon>Pseudomonadati</taxon>
        <taxon>Pseudomonadota</taxon>
        <taxon>Alphaproteobacteria</taxon>
        <taxon>Hyphomicrobiales</taxon>
        <taxon>Nitrobacteraceae</taxon>
        <taxon>Afipia</taxon>
    </lineage>
</organism>
<reference evidence="3 4" key="1">
    <citation type="journal article" date="2011" name="J. Bacteriol.">
        <title>Complete genome sequences of the chemolithoautotrophic Oligotropha carboxidovorans strains OM4 and OM5.</title>
        <authorList>
            <person name="Volland S."/>
            <person name="Rachinger M."/>
            <person name="Strittmatter A."/>
            <person name="Daniel R."/>
            <person name="Gottschalk G."/>
            <person name="Meyer O."/>
        </authorList>
    </citation>
    <scope>NUCLEOTIDE SEQUENCE [LARGE SCALE GENOMIC DNA]</scope>
    <source>
        <strain evidence="4">ATCC 49405 / DSM 1227 / KCTC 32145 / OM5</strain>
    </source>
</reference>
<feature type="chain" id="PRO_5003367765" description="Invasion associated locus B family protein" evidence="2">
    <location>
        <begin position="25"/>
        <end position="213"/>
    </location>
</feature>
<dbReference type="HOGENOM" id="CLU_100562_0_1_5"/>
<evidence type="ECO:0008006" key="5">
    <source>
        <dbReference type="Google" id="ProtNLM"/>
    </source>
</evidence>
<gene>
    <name evidence="3" type="ordered locus">OCA5_c02230</name>
</gene>